<keyword evidence="3 6" id="KW-0812">Transmembrane</keyword>
<feature type="compositionally biased region" description="Basic residues" evidence="7">
    <location>
        <begin position="199"/>
        <end position="212"/>
    </location>
</feature>
<dbReference type="GO" id="GO:0005783">
    <property type="term" value="C:endoplasmic reticulum"/>
    <property type="evidence" value="ECO:0007669"/>
    <property type="project" value="TreeGrafter"/>
</dbReference>
<comment type="similarity">
    <text evidence="2">Belongs to the EBP family.</text>
</comment>
<dbReference type="AlphaFoldDB" id="A0A7J7IRM9"/>
<accession>A0A7J7IRM9</accession>
<sequence length="212" mass="24029">MEYSQEMLISLSVAAVQALSSVVIAYVIAGGRNQATFLTILWLVYDTVTHITLEGPFVYISLTGGVENSTHWLSYVWKEYGKADARWLVAEPNIVAMELLTCSFDSVLCVVLMHAILTNKPWRHFVQITLCVCELYGGYMTFAPEWVVGSPNLVTSNPVYLWVYLIFFNGLWVVIPLILLYQSWCDCLKSTATPSKSKASPKKHPYYLRKRD</sequence>
<dbReference type="Pfam" id="PF05241">
    <property type="entry name" value="EBP"/>
    <property type="match status" value="1"/>
</dbReference>
<evidence type="ECO:0000256" key="3">
    <source>
        <dbReference type="ARBA" id="ARBA00022692"/>
    </source>
</evidence>
<organism evidence="10 11">
    <name type="scientific">Bugula neritina</name>
    <name type="common">Brown bryozoan</name>
    <name type="synonym">Sertularia neritina</name>
    <dbReference type="NCBI Taxonomy" id="10212"/>
    <lineage>
        <taxon>Eukaryota</taxon>
        <taxon>Metazoa</taxon>
        <taxon>Spiralia</taxon>
        <taxon>Lophotrochozoa</taxon>
        <taxon>Bryozoa</taxon>
        <taxon>Gymnolaemata</taxon>
        <taxon>Cheilostomatida</taxon>
        <taxon>Flustrina</taxon>
        <taxon>Buguloidea</taxon>
        <taxon>Bugulidae</taxon>
        <taxon>Bugula</taxon>
    </lineage>
</organism>
<evidence type="ECO:0000256" key="1">
    <source>
        <dbReference type="ARBA" id="ARBA00004141"/>
    </source>
</evidence>
<keyword evidence="5 6" id="KW-0472">Membrane</keyword>
<evidence type="ECO:0000313" key="11">
    <source>
        <dbReference type="Proteomes" id="UP000593567"/>
    </source>
</evidence>
<evidence type="ECO:0000256" key="5">
    <source>
        <dbReference type="ARBA" id="ARBA00023136"/>
    </source>
</evidence>
<dbReference type="PANTHER" id="PTHR14207">
    <property type="entry name" value="STEROL ISOMERASE"/>
    <property type="match status" value="1"/>
</dbReference>
<dbReference type="InterPro" id="IPR007905">
    <property type="entry name" value="EBP"/>
</dbReference>
<gene>
    <name evidence="10" type="ORF">EB796_025087</name>
</gene>
<feature type="transmembrane region" description="Helical" evidence="8">
    <location>
        <begin position="162"/>
        <end position="181"/>
    </location>
</feature>
<evidence type="ECO:0000256" key="4">
    <source>
        <dbReference type="ARBA" id="ARBA00022989"/>
    </source>
</evidence>
<feature type="transmembrane region" description="Helical" evidence="8">
    <location>
        <begin position="7"/>
        <end position="29"/>
    </location>
</feature>
<dbReference type="GO" id="GO:0047750">
    <property type="term" value="F:cholestenol delta-isomerase activity"/>
    <property type="evidence" value="ECO:0007669"/>
    <property type="project" value="InterPro"/>
</dbReference>
<name>A0A7J7IRM9_BUGNE</name>
<dbReference type="InterPro" id="IPR033118">
    <property type="entry name" value="EXPERA"/>
</dbReference>
<dbReference type="GO" id="GO:0016125">
    <property type="term" value="P:sterol metabolic process"/>
    <property type="evidence" value="ECO:0007669"/>
    <property type="project" value="InterPro"/>
</dbReference>
<dbReference type="Proteomes" id="UP000593567">
    <property type="component" value="Unassembled WGS sequence"/>
</dbReference>
<evidence type="ECO:0000256" key="7">
    <source>
        <dbReference type="SAM" id="MobiDB-lite"/>
    </source>
</evidence>
<evidence type="ECO:0000313" key="10">
    <source>
        <dbReference type="EMBL" id="KAF6016603.1"/>
    </source>
</evidence>
<dbReference type="PANTHER" id="PTHR14207:SF1">
    <property type="entry name" value="EMOPAMIL-BINDING PROTEIN-LIKE"/>
    <property type="match status" value="1"/>
</dbReference>
<dbReference type="OrthoDB" id="58557at2759"/>
<feature type="transmembrane region" description="Helical" evidence="8">
    <location>
        <begin position="94"/>
        <end position="117"/>
    </location>
</feature>
<evidence type="ECO:0000256" key="6">
    <source>
        <dbReference type="PROSITE-ProRule" id="PRU01087"/>
    </source>
</evidence>
<dbReference type="GO" id="GO:0016020">
    <property type="term" value="C:membrane"/>
    <property type="evidence" value="ECO:0007669"/>
    <property type="project" value="UniProtKB-SubCell"/>
</dbReference>
<evidence type="ECO:0000259" key="9">
    <source>
        <dbReference type="PROSITE" id="PS51751"/>
    </source>
</evidence>
<dbReference type="EMBL" id="VXIV02003504">
    <property type="protein sequence ID" value="KAF6016603.1"/>
    <property type="molecule type" value="Genomic_DNA"/>
</dbReference>
<comment type="subcellular location">
    <subcellularLocation>
        <location evidence="1">Membrane</location>
        <topology evidence="1">Multi-pass membrane protein</topology>
    </subcellularLocation>
</comment>
<protein>
    <submittedName>
        <fullName evidence="10">EBPL</fullName>
    </submittedName>
</protein>
<proteinExistence type="inferred from homology"/>
<comment type="caution">
    <text evidence="10">The sequence shown here is derived from an EMBL/GenBank/DDBJ whole genome shotgun (WGS) entry which is preliminary data.</text>
</comment>
<feature type="transmembrane region" description="Helical" evidence="8">
    <location>
        <begin position="124"/>
        <end position="142"/>
    </location>
</feature>
<keyword evidence="4 6" id="KW-1133">Transmembrane helix</keyword>
<evidence type="ECO:0000256" key="8">
    <source>
        <dbReference type="SAM" id="Phobius"/>
    </source>
</evidence>
<feature type="domain" description="EXPERA" evidence="9">
    <location>
        <begin position="35"/>
        <end position="180"/>
    </location>
</feature>
<evidence type="ECO:0000256" key="2">
    <source>
        <dbReference type="ARBA" id="ARBA00008337"/>
    </source>
</evidence>
<keyword evidence="11" id="KW-1185">Reference proteome</keyword>
<feature type="region of interest" description="Disordered" evidence="7">
    <location>
        <begin position="192"/>
        <end position="212"/>
    </location>
</feature>
<reference evidence="10" key="1">
    <citation type="submission" date="2020-06" db="EMBL/GenBank/DDBJ databases">
        <title>Draft genome of Bugula neritina, a colonial animal packing powerful symbionts and potential medicines.</title>
        <authorList>
            <person name="Rayko M."/>
        </authorList>
    </citation>
    <scope>NUCLEOTIDE SEQUENCE [LARGE SCALE GENOMIC DNA]</scope>
    <source>
        <strain evidence="10">Kwan_BN1</strain>
    </source>
</reference>
<dbReference type="PROSITE" id="PS51751">
    <property type="entry name" value="EXPERA"/>
    <property type="match status" value="1"/>
</dbReference>